<dbReference type="EMBL" id="CP097320">
    <property type="protein sequence ID" value="UQX11272.1"/>
    <property type="molecule type" value="Genomic_DNA"/>
</dbReference>
<sequence>MPHRFLVELSITDERGFVLTDRWMRNPTHPEILAVGDAAALTVPKLGSLGHQQAQIVARQIAIAVGALGHGDTGADYQPEILCFGDIGGFQGFYIHSNTWYGGTTSVFKIGHAPYAMKLAFKFSVANRLPAALSIVMASSRSFASGARSGSRPAVPHGPAVDRRGDAQIGRRGGLQLDPRGWSISYTVAPAGQDNR</sequence>
<feature type="region of interest" description="Disordered" evidence="1">
    <location>
        <begin position="145"/>
        <end position="176"/>
    </location>
</feature>
<protein>
    <recommendedName>
        <fullName evidence="4">FAD/NAD(P)-binding domain-containing protein</fullName>
    </recommendedName>
</protein>
<proteinExistence type="predicted"/>
<gene>
    <name evidence="2" type="ORF">M5I08_01640</name>
</gene>
<dbReference type="InterPro" id="IPR052541">
    <property type="entry name" value="SQRD"/>
</dbReference>
<dbReference type="Gene3D" id="3.50.50.60">
    <property type="entry name" value="FAD/NAD(P)-binding domain"/>
    <property type="match status" value="1"/>
</dbReference>
<evidence type="ECO:0008006" key="4">
    <source>
        <dbReference type="Google" id="ProtNLM"/>
    </source>
</evidence>
<keyword evidence="3" id="KW-1185">Reference proteome</keyword>
<evidence type="ECO:0000313" key="3">
    <source>
        <dbReference type="Proteomes" id="UP001056610"/>
    </source>
</evidence>
<dbReference type="InterPro" id="IPR036188">
    <property type="entry name" value="FAD/NAD-bd_sf"/>
</dbReference>
<dbReference type="SUPFAM" id="SSF51905">
    <property type="entry name" value="FAD/NAD(P)-binding domain"/>
    <property type="match status" value="1"/>
</dbReference>
<name>A0ABY4QLZ8_9MYCO</name>
<evidence type="ECO:0000313" key="2">
    <source>
        <dbReference type="EMBL" id="UQX11272.1"/>
    </source>
</evidence>
<dbReference type="PANTHER" id="PTHR43755:SF1">
    <property type="entry name" value="FAD-DEPENDENT PYRIDINE NUCLEOTIDE-DISULPHIDE OXIDOREDUCTASE"/>
    <property type="match status" value="1"/>
</dbReference>
<evidence type="ECO:0000256" key="1">
    <source>
        <dbReference type="SAM" id="MobiDB-lite"/>
    </source>
</evidence>
<reference evidence="2" key="1">
    <citation type="submission" date="2022-05" db="EMBL/GenBank/DDBJ databases">
        <title>A methanotrophic Mycobacterium dominates a cave microbial ecosystem.</title>
        <authorList>
            <person name="Van Spanning R.J.M."/>
            <person name="Guan Q."/>
            <person name="Melkonian C."/>
            <person name="Gallant J."/>
            <person name="Polerecky L."/>
            <person name="Flot J.-F."/>
            <person name="Brandt B.W."/>
            <person name="Braster M."/>
            <person name="Iturbe Espinoza P."/>
            <person name="Aerts J."/>
            <person name="Meima-Franke M."/>
            <person name="Piersma S.R."/>
            <person name="Bunduc C."/>
            <person name="Ummels R."/>
            <person name="Pain A."/>
            <person name="Fleming E.J."/>
            <person name="van der Wel N."/>
            <person name="Gherman V.D."/>
            <person name="Sarbu S.M."/>
            <person name="Bodelier P.L.E."/>
            <person name="Bitter W."/>
        </authorList>
    </citation>
    <scope>NUCLEOTIDE SEQUENCE</scope>
    <source>
        <strain evidence="2">Sulfur Cave</strain>
    </source>
</reference>
<accession>A0ABY4QLZ8</accession>
<dbReference type="Proteomes" id="UP001056610">
    <property type="component" value="Chromosome"/>
</dbReference>
<dbReference type="PANTHER" id="PTHR43755">
    <property type="match status" value="1"/>
</dbReference>
<organism evidence="2 3">
    <name type="scientific">Candidatus Mycobacterium methanotrophicum</name>
    <dbReference type="NCBI Taxonomy" id="2943498"/>
    <lineage>
        <taxon>Bacteria</taxon>
        <taxon>Bacillati</taxon>
        <taxon>Actinomycetota</taxon>
        <taxon>Actinomycetes</taxon>
        <taxon>Mycobacteriales</taxon>
        <taxon>Mycobacteriaceae</taxon>
        <taxon>Mycobacterium</taxon>
    </lineage>
</organism>